<dbReference type="InterPro" id="IPR013783">
    <property type="entry name" value="Ig-like_fold"/>
</dbReference>
<dbReference type="Pfam" id="PF04773">
    <property type="entry name" value="FecR"/>
    <property type="match status" value="1"/>
</dbReference>
<feature type="chain" id="PRO_5004191195" description="FecR protein domain-containing protein" evidence="2">
    <location>
        <begin position="24"/>
        <end position="3121"/>
    </location>
</feature>
<feature type="domain" description="CARDB" evidence="4">
    <location>
        <begin position="1395"/>
        <end position="1478"/>
    </location>
</feature>
<protein>
    <recommendedName>
        <fullName evidence="7">FecR protein domain-containing protein</fullName>
    </recommendedName>
</protein>
<evidence type="ECO:0000259" key="3">
    <source>
        <dbReference type="Pfam" id="PF04773"/>
    </source>
</evidence>
<feature type="domain" description="FecR protein" evidence="3">
    <location>
        <begin position="68"/>
        <end position="165"/>
    </location>
</feature>
<dbReference type="eggNOG" id="COG1361">
    <property type="taxonomic scope" value="Bacteria"/>
</dbReference>
<evidence type="ECO:0000313" key="6">
    <source>
        <dbReference type="Proteomes" id="UP000002432"/>
    </source>
</evidence>
<dbReference type="EMBL" id="CP000360">
    <property type="protein sequence ID" value="ABF40347.1"/>
    <property type="molecule type" value="Genomic_DNA"/>
</dbReference>
<dbReference type="Proteomes" id="UP000002432">
    <property type="component" value="Chromosome"/>
</dbReference>
<evidence type="ECO:0000259" key="4">
    <source>
        <dbReference type="Pfam" id="PF07705"/>
    </source>
</evidence>
<dbReference type="KEGG" id="aba:Acid345_1345"/>
<dbReference type="eggNOG" id="COG1572">
    <property type="taxonomic scope" value="Bacteria"/>
</dbReference>
<dbReference type="Gene3D" id="2.60.120.1440">
    <property type="match status" value="1"/>
</dbReference>
<feature type="domain" description="CARDB" evidence="4">
    <location>
        <begin position="2851"/>
        <end position="2947"/>
    </location>
</feature>
<dbReference type="InterPro" id="IPR011635">
    <property type="entry name" value="CARDB"/>
</dbReference>
<evidence type="ECO:0000313" key="5">
    <source>
        <dbReference type="EMBL" id="ABF40347.1"/>
    </source>
</evidence>
<evidence type="ECO:0008006" key="7">
    <source>
        <dbReference type="Google" id="ProtNLM"/>
    </source>
</evidence>
<name>Q1IS03_KORVE</name>
<dbReference type="eggNOG" id="COG3712">
    <property type="taxonomic scope" value="Bacteria"/>
</dbReference>
<keyword evidence="1" id="KW-0175">Coiled coil</keyword>
<keyword evidence="6" id="KW-1185">Reference proteome</keyword>
<organism evidence="5 6">
    <name type="scientific">Koribacter versatilis (strain Ellin345)</name>
    <dbReference type="NCBI Taxonomy" id="204669"/>
    <lineage>
        <taxon>Bacteria</taxon>
        <taxon>Pseudomonadati</taxon>
        <taxon>Acidobacteriota</taxon>
        <taxon>Terriglobia</taxon>
        <taxon>Terriglobales</taxon>
        <taxon>Candidatus Korobacteraceae</taxon>
        <taxon>Candidatus Korobacter</taxon>
    </lineage>
</organism>
<feature type="coiled-coil region" evidence="1">
    <location>
        <begin position="365"/>
        <end position="392"/>
    </location>
</feature>
<sequence length="3121" mass="313715">MNRWSRIVCSVIAVSGMCVPAIAGDAPTPGTKAGSVTALLPVAHVSRVVNKANVVKDAAKGDDVYWNDVVRTEKGGRARITLNDQSILSLGSQAELHVIKHDAKTQQTQLELTYGRVRAEVTTVTKDGGSFEVKTPTAVAGVIGTTFGAESTVGESKFLCMAGMVNVRSADPAVPGVTSCEPGKVITIGAGKAPVKRNATPEEYQKWYADTETAVITGMWPWALVPGAAVDAKATGNHLDGVTSVSSSDSSIAVTLKPSTAANSVGLHVAVSATTKPGAYIFTFKKTGGSEASTVFLVLGTPGSMDDIDSMLNDYLETIEEERHAALAALNAVQLQLQQSADMANGALTAANTNAKPPLDLTKTSADIQNNASNLQANLADAQSKVNAAFDAAKKDFTNRFNTAVAALKTRNASGKPDDEFRSSVSAAFSDVNATANSAVASLVDALQDQATQLAALIAELEQQEMALIAANTPANTIPAQAVEQAYAATFAAGPLASGGGPYKWEVCDGAYKSTSAGKAIPAGAPGCNALPGYVSATPSFTVDTCDLKPASYVVRFTNGDKAYESTLGIIKPAYDDPLTRLQGMAQAYDALLPDIFMEYFDPVNFPGYSQLSENIRRTMQSLTSMNIHLIVDDIAVNCNEASVRAEWQENYSFPQSPKNIQKTTGEEINVKFLRTPGKGWYITELNGDNGTVQGIPPGPVLTDAPTAQLTVLNVNVAISPTSGTVRRAAASAVPTVPLGPVSFTATVSNTGKADVTLPVAVQFFLLDDKGTQLDLQNSTLPPPLKAGTSADINQVLTIPSSVPGGAVLTIGVRVNPNCTIPVQRCDSSNLTKLQVEVGAVDMSPTKIAAVSPLVGTVAGEVRVTVSNLGKQASPATTGNLVLTSPLFSGSVKADIPAIPAGGAVNVDIHTPALPNVSGSQNFTATITPPVTGDIDTGDKTITSALPVATAVDIAILSVTPTGSLVGTSNATFNVQLKNLGAATSVGNDGDLALTEGTGTPVALGAGDIPNIAPGATATVAISVALPNISGSTTFTAHIATPITFDTNAANDTLAVSIPVTTGVDIQVVSITPTGGLVGTSPATFNVVLKNLGGATSAAVASDLTVSDTSGAAILLGTSDIPSIGPGASVTVPVTTTLPNISGTTKFTAQIVTPIPGDTDSANDTLTVSLPVGAGVDIQVAAISSSSSLVESQAGTINVTLKNLGGSASTATTGNLILTGPSGPALATGDIPSIAAGSSTVVSLAITVPALSGATNFTAKISPAVPNDGNPANDTLTQSLTIQPAVDIQVVSITGSGLVEGQPATLSVTLKNLGAGTSAATTGNLKLSGPSGSLGTASIPAIGPGASTTIPIAVTLPVATGATSFTATISPAVPLDTDSANDTLTTSLTLATAVDIQVVSLTNGSVITENQPSTFTVTLKNNGAVASSATTGNLLLSGPSGPALGSANIPSIAAGTSITVPITVTIPTLTGANNFTAAISPAVPLDLNAANDSLTVSFTVLSSYVDLKMTGLSVYGGGSLSSGNAYVLTISVQNNGNLASGTGDTLSCGITGPGFSGTVPLTLSTTALVSLAPGGTTMTSPSFTMPKNLAGSDTITCTASEDPNEPSGLVADNTRTFGVTVNTNLNLHFSGTLTPPAALQMGSSATLSVTVTNDGPDDAPAASYSLQAGMATFSNIGTLTGTNIVAIPATTSHTYALPITVPQLGTAPQDVSNVTGQVNIIDGTGLTETNTTDNVITTTSFRVLDFTLTTSATTMLAVTGRTLNGQAYVVAPTTYIGLFPSFAVTPTGVPTGITVNKSGGMTGTVTAAAGNYSATFSGSSAGVTHAASAALPFTVHGEINFSLTSAINLTQTGTGVVLAGTLNGGLPTIAVSTPAPPTGITIAGPASINVGAVPATINAWTLSADATSTLGAASINLTATDSGVTNAFEAVPGNTVTLPVAYTVGGLSNFVIQSATFVGHGAGPNYEGAQALQVGEAAQMQVVVKNIGDADPPAGATVTVNIVCSASPICNLGGTSTAVAAPLKGATATLTFSVGTVSDAAATGYPGTVTVTPTGATELNSGDNTLAMSWDVVDFAVVAPASNPTYPTQNMPLSKTSFVYYQLTEAGGTTAFAIPVAVTSSVTGVTLPGTVNVSPGTDQQANIAVSASTSSPNGTLVFTGTNHGVKRTYSQPVDYYTAAIVSTTLFSNSSAQPLTIPLNNSSGATVEFQIRGNFNNAGTSGAPLTLVNPIGTAITFHSGTTVVSAGDNFGVIVADPATTTIAPPRNFDIQAAIPATIPQDTPTYSLWVTTVGTSNLAVSSVAVHNTAISIDSKQPWLAGETIAFDFTVTNNGSAASLGGETLQAFFNNTAVASTGVPNATGTVPALGPGASTTITVNLTAPDAALAATSTLSASVVQDPPNKANPVFTSAPLDSSDWGIFLIRSGGSDASPLQIIFTPGAGYFGQSPFQLRIPSYGGSVFRNGAPNVSSTAIDPNITQSIAQTSGAISGNVNETLRNTAATSDFYYGQVSATYGNVTRSATVHIQWAGGGAAGAVSLTSPANNISPSTGTPPTTIQINGYVAESEAITGNNGASCTPSGTTTCQFVLTFTPDASATSYGSNGLGAVMTYGTATTYQFTANINPANGVLTTGSGNIVASVTGAQPTSAAKRAGAVKSNSDPIGTQQFNVAFNVGDINVTFPSCVAVPPGTSLTVPLTWAPTGGFNAPQVLYEWFDQNLNPLPSSVITPGTATVSPSGTINFKVTNSSGGTNTTGLTYYFGIELFNSQGQVGVQPKYIPVTFDLTSTGGYCPATSPTGTVRGGGTAKPVAYASAPTLITGFYGKSHAGDYASKASAAKKTLALLPDVQLSAKDVTFSPSLPKSGDTLDVRFRLNNTGAVDAKQVPLALVVNGVTVSSDTFDLKAGASSLGALHWNLGKQPVPANKASGNTTAQLVVDPQHTVPQASTVNKTAMLSHLVLPGTGPGVVISPTGSSSKIAHFEVSDGGCAGLRFAGGAGGCGSADAEITISDLAAGKYVLSGRNGIADLGVGRTDASNASFGSEVAIVAGHTYAVQLSGKSVGLFTVQKIRNPKQLSIKSDKVFNRGVKVPVGKGSGAATTGDVSGGAAKKSDAFVYFDVAYSVQ</sequence>
<accession>Q1IS03</accession>
<dbReference type="Pfam" id="PF07705">
    <property type="entry name" value="CARDB"/>
    <property type="match status" value="5"/>
</dbReference>
<feature type="signal peptide" evidence="2">
    <location>
        <begin position="1"/>
        <end position="23"/>
    </location>
</feature>
<feature type="domain" description="CARDB" evidence="4">
    <location>
        <begin position="1177"/>
        <end position="1261"/>
    </location>
</feature>
<feature type="domain" description="CARDB" evidence="4">
    <location>
        <begin position="1065"/>
        <end position="1151"/>
    </location>
</feature>
<evidence type="ECO:0000256" key="1">
    <source>
        <dbReference type="SAM" id="Coils"/>
    </source>
</evidence>
<dbReference type="STRING" id="204669.Acid345_1345"/>
<dbReference type="HOGENOM" id="CLU_225734_0_0_0"/>
<feature type="domain" description="CARDB" evidence="4">
    <location>
        <begin position="1288"/>
        <end position="1370"/>
    </location>
</feature>
<proteinExistence type="predicted"/>
<reference evidence="5 6" key="1">
    <citation type="journal article" date="2009" name="Appl. Environ. Microbiol.">
        <title>Three genomes from the phylum Acidobacteria provide insight into the lifestyles of these microorganisms in soils.</title>
        <authorList>
            <person name="Ward N.L."/>
            <person name="Challacombe J.F."/>
            <person name="Janssen P.H."/>
            <person name="Henrissat B."/>
            <person name="Coutinho P.M."/>
            <person name="Wu M."/>
            <person name="Xie G."/>
            <person name="Haft D.H."/>
            <person name="Sait M."/>
            <person name="Badger J."/>
            <person name="Barabote R.D."/>
            <person name="Bradley B."/>
            <person name="Brettin T.S."/>
            <person name="Brinkac L.M."/>
            <person name="Bruce D."/>
            <person name="Creasy T."/>
            <person name="Daugherty S.C."/>
            <person name="Davidsen T.M."/>
            <person name="DeBoy R.T."/>
            <person name="Detter J.C."/>
            <person name="Dodson R.J."/>
            <person name="Durkin A.S."/>
            <person name="Ganapathy A."/>
            <person name="Gwinn-Giglio M."/>
            <person name="Han C.S."/>
            <person name="Khouri H."/>
            <person name="Kiss H."/>
            <person name="Kothari S.P."/>
            <person name="Madupu R."/>
            <person name="Nelson K.E."/>
            <person name="Nelson W.C."/>
            <person name="Paulsen I."/>
            <person name="Penn K."/>
            <person name="Ren Q."/>
            <person name="Rosovitz M.J."/>
            <person name="Selengut J.D."/>
            <person name="Shrivastava S."/>
            <person name="Sullivan S.A."/>
            <person name="Tapia R."/>
            <person name="Thompson L.S."/>
            <person name="Watkins K.L."/>
            <person name="Yang Q."/>
            <person name="Yu C."/>
            <person name="Zafar N."/>
            <person name="Zhou L."/>
            <person name="Kuske C.R."/>
        </authorList>
    </citation>
    <scope>NUCLEOTIDE SEQUENCE [LARGE SCALE GENOMIC DNA]</scope>
    <source>
        <strain evidence="5 6">Ellin345</strain>
    </source>
</reference>
<dbReference type="InterPro" id="IPR006860">
    <property type="entry name" value="FecR"/>
</dbReference>
<dbReference type="EnsemblBacteria" id="ABF40347">
    <property type="protein sequence ID" value="ABF40347"/>
    <property type="gene ID" value="Acid345_1345"/>
</dbReference>
<gene>
    <name evidence="5" type="ordered locus">Acid345_1345</name>
</gene>
<keyword evidence="2" id="KW-0732">Signal</keyword>
<dbReference type="Gene3D" id="2.60.40.10">
    <property type="entry name" value="Immunoglobulins"/>
    <property type="match status" value="8"/>
</dbReference>
<dbReference type="PANTHER" id="PTHR38731:SF1">
    <property type="entry name" value="FECR PROTEIN DOMAIN-CONTAINING PROTEIN"/>
    <property type="match status" value="1"/>
</dbReference>
<evidence type="ECO:0000256" key="2">
    <source>
        <dbReference type="SAM" id="SignalP"/>
    </source>
</evidence>
<dbReference type="PANTHER" id="PTHR38731">
    <property type="entry name" value="LIPL45-RELATED LIPOPROTEIN-RELATED"/>
    <property type="match status" value="1"/>
</dbReference>
<dbReference type="RefSeq" id="WP_011522149.1">
    <property type="nucleotide sequence ID" value="NC_008009.1"/>
</dbReference>